<gene>
    <name evidence="8" type="ORF">RGQ29_021516</name>
</gene>
<dbReference type="InterPro" id="IPR036388">
    <property type="entry name" value="WH-like_DNA-bd_sf"/>
</dbReference>
<keyword evidence="9" id="KW-1185">Reference proteome</keyword>
<evidence type="ECO:0000259" key="6">
    <source>
        <dbReference type="Pfam" id="PF23559"/>
    </source>
</evidence>
<evidence type="ECO:0000256" key="4">
    <source>
        <dbReference type="SAM" id="Phobius"/>
    </source>
</evidence>
<dbReference type="AlphaFoldDB" id="A0AAN7IZ20"/>
<keyword evidence="4" id="KW-0472">Membrane</keyword>
<evidence type="ECO:0000256" key="2">
    <source>
        <dbReference type="ARBA" id="ARBA00022821"/>
    </source>
</evidence>
<dbReference type="InterPro" id="IPR058922">
    <property type="entry name" value="WHD_DRP"/>
</dbReference>
<dbReference type="InterPro" id="IPR055414">
    <property type="entry name" value="LRR_R13L4/SHOC2-like"/>
</dbReference>
<evidence type="ECO:0000256" key="3">
    <source>
        <dbReference type="SAM" id="MobiDB-lite"/>
    </source>
</evidence>
<evidence type="ECO:0000259" key="5">
    <source>
        <dbReference type="Pfam" id="PF00931"/>
    </source>
</evidence>
<dbReference type="EMBL" id="JAXUIC010000005">
    <property type="protein sequence ID" value="KAK4591341.1"/>
    <property type="molecule type" value="Genomic_DNA"/>
</dbReference>
<feature type="compositionally biased region" description="Low complexity" evidence="3">
    <location>
        <begin position="354"/>
        <end position="366"/>
    </location>
</feature>
<dbReference type="InterPro" id="IPR002182">
    <property type="entry name" value="NB-ARC"/>
</dbReference>
<dbReference type="InterPro" id="IPR027417">
    <property type="entry name" value="P-loop_NTPase"/>
</dbReference>
<reference evidence="8 9" key="1">
    <citation type="journal article" date="2023" name="G3 (Bethesda)">
        <title>A haplotype-resolved chromosome-scale genome for Quercus rubra L. provides insights into the genetics of adaptive traits for red oak species.</title>
        <authorList>
            <person name="Kapoor B."/>
            <person name="Jenkins J."/>
            <person name="Schmutz J."/>
            <person name="Zhebentyayeva T."/>
            <person name="Kuelheim C."/>
            <person name="Coggeshall M."/>
            <person name="Heim C."/>
            <person name="Lasky J.R."/>
            <person name="Leites L."/>
            <person name="Islam-Faridi N."/>
            <person name="Romero-Severson J."/>
            <person name="DeLeo V.L."/>
            <person name="Lucas S.M."/>
            <person name="Lazic D."/>
            <person name="Gailing O."/>
            <person name="Carlson J."/>
            <person name="Staton M."/>
        </authorList>
    </citation>
    <scope>NUCLEOTIDE SEQUENCE [LARGE SCALE GENOMIC DNA]</scope>
    <source>
        <strain evidence="8">Pseudo-F2</strain>
    </source>
</reference>
<feature type="domain" description="Disease resistance protein winged helix" evidence="6">
    <location>
        <begin position="772"/>
        <end position="843"/>
    </location>
</feature>
<evidence type="ECO:0000313" key="8">
    <source>
        <dbReference type="EMBL" id="KAK4591341.1"/>
    </source>
</evidence>
<dbReference type="Gene3D" id="3.40.50.300">
    <property type="entry name" value="P-loop containing nucleotide triphosphate hydrolases"/>
    <property type="match status" value="1"/>
</dbReference>
<dbReference type="GO" id="GO:0098542">
    <property type="term" value="P:defense response to other organism"/>
    <property type="evidence" value="ECO:0007669"/>
    <property type="project" value="TreeGrafter"/>
</dbReference>
<comment type="caution">
    <text evidence="8">The sequence shown here is derived from an EMBL/GenBank/DDBJ whole genome shotgun (WGS) entry which is preliminary data.</text>
</comment>
<dbReference type="PRINTS" id="PR00364">
    <property type="entry name" value="DISEASERSIST"/>
</dbReference>
<dbReference type="PANTHER" id="PTHR23155:SF955">
    <property type="entry name" value="AAA+ ATPASE DOMAIN-CONTAINING PROTEIN"/>
    <property type="match status" value="1"/>
</dbReference>
<dbReference type="GO" id="GO:0043531">
    <property type="term" value="F:ADP binding"/>
    <property type="evidence" value="ECO:0007669"/>
    <property type="project" value="InterPro"/>
</dbReference>
<dbReference type="Pfam" id="PF23598">
    <property type="entry name" value="LRR_14"/>
    <property type="match status" value="1"/>
</dbReference>
<dbReference type="PANTHER" id="PTHR23155">
    <property type="entry name" value="DISEASE RESISTANCE PROTEIN RP"/>
    <property type="match status" value="1"/>
</dbReference>
<evidence type="ECO:0000256" key="1">
    <source>
        <dbReference type="ARBA" id="ARBA00022737"/>
    </source>
</evidence>
<feature type="compositionally biased region" description="Polar residues" evidence="3">
    <location>
        <begin position="443"/>
        <end position="455"/>
    </location>
</feature>
<evidence type="ECO:0000313" key="9">
    <source>
        <dbReference type="Proteomes" id="UP001324115"/>
    </source>
</evidence>
<dbReference type="InterPro" id="IPR042197">
    <property type="entry name" value="Apaf_helical"/>
</dbReference>
<organism evidence="8 9">
    <name type="scientific">Quercus rubra</name>
    <name type="common">Northern red oak</name>
    <name type="synonym">Quercus borealis</name>
    <dbReference type="NCBI Taxonomy" id="3512"/>
    <lineage>
        <taxon>Eukaryota</taxon>
        <taxon>Viridiplantae</taxon>
        <taxon>Streptophyta</taxon>
        <taxon>Embryophyta</taxon>
        <taxon>Tracheophyta</taxon>
        <taxon>Spermatophyta</taxon>
        <taxon>Magnoliopsida</taxon>
        <taxon>eudicotyledons</taxon>
        <taxon>Gunneridae</taxon>
        <taxon>Pentapetalae</taxon>
        <taxon>rosids</taxon>
        <taxon>fabids</taxon>
        <taxon>Fagales</taxon>
        <taxon>Fagaceae</taxon>
        <taxon>Quercus</taxon>
    </lineage>
</organism>
<dbReference type="SUPFAM" id="SSF52540">
    <property type="entry name" value="P-loop containing nucleoside triphosphate hydrolases"/>
    <property type="match status" value="1"/>
</dbReference>
<dbReference type="Gene3D" id="3.80.10.10">
    <property type="entry name" value="Ribonuclease Inhibitor"/>
    <property type="match status" value="1"/>
</dbReference>
<keyword evidence="1" id="KW-0677">Repeat</keyword>
<evidence type="ECO:0008006" key="10">
    <source>
        <dbReference type="Google" id="ProtNLM"/>
    </source>
</evidence>
<proteinExistence type="predicted"/>
<feature type="region of interest" description="Disordered" evidence="3">
    <location>
        <begin position="429"/>
        <end position="455"/>
    </location>
</feature>
<dbReference type="InterPro" id="IPR044974">
    <property type="entry name" value="Disease_R_plants"/>
</dbReference>
<dbReference type="Pfam" id="PF23559">
    <property type="entry name" value="WHD_DRP"/>
    <property type="match status" value="1"/>
</dbReference>
<dbReference type="Pfam" id="PF00931">
    <property type="entry name" value="NB-ARC"/>
    <property type="match status" value="1"/>
</dbReference>
<feature type="domain" description="NB-ARC" evidence="5">
    <location>
        <begin position="492"/>
        <end position="675"/>
    </location>
</feature>
<feature type="domain" description="Disease resistance R13L4/SHOC-2-like LRR" evidence="7">
    <location>
        <begin position="920"/>
        <end position="1216"/>
    </location>
</feature>
<feature type="region of interest" description="Disordered" evidence="3">
    <location>
        <begin position="342"/>
        <end position="366"/>
    </location>
</feature>
<keyword evidence="4" id="KW-0812">Transmembrane</keyword>
<keyword evidence="4" id="KW-1133">Transmembrane helix</keyword>
<dbReference type="SUPFAM" id="SSF52058">
    <property type="entry name" value="L domain-like"/>
    <property type="match status" value="1"/>
</dbReference>
<accession>A0AAN7IZ20</accession>
<name>A0AAN7IZ20_QUERU</name>
<keyword evidence="2" id="KW-0611">Plant defense</keyword>
<dbReference type="Gene3D" id="1.10.10.10">
    <property type="entry name" value="Winged helix-like DNA-binding domain superfamily/Winged helix DNA-binding domain"/>
    <property type="match status" value="1"/>
</dbReference>
<feature type="transmembrane region" description="Helical" evidence="4">
    <location>
        <begin position="39"/>
        <end position="57"/>
    </location>
</feature>
<dbReference type="Gene3D" id="1.10.8.430">
    <property type="entry name" value="Helical domain of apoptotic protease-activating factors"/>
    <property type="match status" value="1"/>
</dbReference>
<dbReference type="InterPro" id="IPR032675">
    <property type="entry name" value="LRR_dom_sf"/>
</dbReference>
<evidence type="ECO:0000259" key="7">
    <source>
        <dbReference type="Pfam" id="PF23598"/>
    </source>
</evidence>
<sequence>MSTFFVISISKLFYAHVAPCVRDFFYTIPDRFRNLPIRYLSTFVGLACLAIILFSYSRFQSLKERYREHRMNFKLLNALKKDVDDVSEKGKEIDEKAHQHWDSQMRPGATVQLSTEERAWVEKLRKVVQDAEPCFDTFERLSGRRQFLKWFYTSLMDFRKFVGLRSKINGAREGIPNLIYTRTYHQILESLESSRSNVRSLQDRPIEEEHESSRYNRVERMQSTRCIKEKLNHLINGKPDLLRNSKEKIQYDIEFPVKLLLAFLEDLDGLRMESEMEKAWVKHAEDIILELQHDMDRMRWLLYLGNWIARRQLKNWHQNNRRVLRYLIYRCPCSFKFFRRDPSKSVHAGSPQKQTSSSSSQATATDDAGFSSDINEFYKQLNQEDDFKELAPEFTKVQKLLLETKVVEGKEHSRKVCTNQLKKIVEDAKKSFNHNRGAKPSEYSENPNETNSQSNTKRVDRFRFALYFLRACITVCRIELGEEKNSVVGLQKNIHEVVSGLISDNENCSRHVILGMKGIGKTTLARMVFNHGAIEHHFQKFKYWVTIDDKVDEDKNVILKKLGKYIMDPPATKKEGKEKEEGSKKEGKEKDYKLDEVKDFLKDKKYLVVLDNISSVGAWDIVKTAFADSTNGSRIVITTRFKNVASHASQDSKDPYKLPLRTKDESFKLFQQMVVLPSERSKERELSTEEVRDAQKVMSLARKVVGRCGGLPLSILRVGYLLSGKKVTPEELSRVLEIMDHNQTSWSETLLSNDGKDFPQELVKCLSYFGRFPKDSETPARRLVALWVAEELAKAQQIGDEQKPPEFIAKKYLDELISLNLVQVVERKPNGKTKTCGFPSALHEQWLRRDPNSSLDQRLVYHFDENDARNGHSHGTHNLLRSCRNPLSILFFDTREGIKPGEDIGQFLHTGIASGHLLQLKVLDLEFVFRPRLPNAIKKLIHLSYLGLRWTYLEEIPASIGNLTNLQTLDVRHTYIRELPCSIWKLQNLQHLYMNQIYRSRILHQPRGKSLKSLQTLQGAFVDKDSPLKDGLGRLTNLRKLALAFQLNLSQQTKLAESLLKLKQLQNLKLNSIDEMGRPQDLKATFLSSLDNLSNLYLFGKIETSSINGLPGSLTDLTLSASRLSEDPMQELGKLPKLKSLSLYSGSYTGKKMSCSKGSFPELQVLNFWMLQELEEWKVEENSMRKLKQLEIRSCKSLKVLTGWRNLKALGELKLKDMPEEVTEGLEKTIKQSDIAHFPFVIIEKTNKQ</sequence>
<protein>
    <recommendedName>
        <fullName evidence="10">NB-ARC domain-containing protein</fullName>
    </recommendedName>
</protein>
<dbReference type="Proteomes" id="UP001324115">
    <property type="component" value="Unassembled WGS sequence"/>
</dbReference>